<organism evidence="5 6">
    <name type="scientific">Candidatus Curtissbacteria bacterium RIFCSPHIGHO2_02_FULL_40_16b</name>
    <dbReference type="NCBI Taxonomy" id="1797714"/>
    <lineage>
        <taxon>Bacteria</taxon>
        <taxon>Candidatus Curtissiibacteriota</taxon>
    </lineage>
</organism>
<proteinExistence type="predicted"/>
<feature type="domain" description="FAD/NAD(P)-binding" evidence="4">
    <location>
        <begin position="5"/>
        <end position="302"/>
    </location>
</feature>
<comment type="cofactor">
    <cofactor evidence="1">
        <name>FAD</name>
        <dbReference type="ChEBI" id="CHEBI:57692"/>
    </cofactor>
</comment>
<sequence>MKSADYLIIGGSAAGTTAAETIRNLKPDSSISIVTDENHEMYSRVSLPHYIRGKIDREQVFLRKPEYYSEKNINLLKNTKAKNLDSKNKVVELANGEQVQYGKLLISVGGYVVPLKIPGSDSKNIFYMRTVEDADAIIKASKQAKSAVIIGGGFIGLEFTSCFKVNGVSDVTLLVREDYYWKGKLDKKSAQVLSNTLKKNGITIETNEEADHFDYSNNQSVVVTKSGNKYQADVVGVGIGIRSDLSWLDGSGIKIDRAIVTNEYLETNVPDIYAAGDCAQFKDVIFEREHILGNWANATSQGNAVGKTMALTSPKAPEGQAGQRTVFETASSYSINFFDGSCTFIGVADEDYADEIIVRGSVENHKMTRIFVKTINNVMRVVGATVINSTPDVAPLTVAVKSKVDISQYKDELANAGFDLKNLTL</sequence>
<dbReference type="Gene3D" id="3.30.390.30">
    <property type="match status" value="1"/>
</dbReference>
<dbReference type="InterPro" id="IPR036188">
    <property type="entry name" value="FAD/NAD-bd_sf"/>
</dbReference>
<dbReference type="PRINTS" id="PR00368">
    <property type="entry name" value="FADPNR"/>
</dbReference>
<dbReference type="InterPro" id="IPR050260">
    <property type="entry name" value="FAD-bd_OxRdtase"/>
</dbReference>
<dbReference type="InterPro" id="IPR016156">
    <property type="entry name" value="FAD/NAD-linked_Rdtase_dimer_sf"/>
</dbReference>
<dbReference type="AlphaFoldDB" id="A0A1F5G8G3"/>
<dbReference type="GO" id="GO:0016491">
    <property type="term" value="F:oxidoreductase activity"/>
    <property type="evidence" value="ECO:0007669"/>
    <property type="project" value="InterPro"/>
</dbReference>
<evidence type="ECO:0000256" key="1">
    <source>
        <dbReference type="ARBA" id="ARBA00001974"/>
    </source>
</evidence>
<dbReference type="Gene3D" id="3.50.50.60">
    <property type="entry name" value="FAD/NAD(P)-binding domain"/>
    <property type="match status" value="2"/>
</dbReference>
<dbReference type="PRINTS" id="PR00411">
    <property type="entry name" value="PNDRDTASEI"/>
</dbReference>
<dbReference type="Proteomes" id="UP000177369">
    <property type="component" value="Unassembled WGS sequence"/>
</dbReference>
<evidence type="ECO:0000313" key="6">
    <source>
        <dbReference type="Proteomes" id="UP000177369"/>
    </source>
</evidence>
<keyword evidence="2" id="KW-0285">Flavoprotein</keyword>
<dbReference type="EMBL" id="MFBD01000037">
    <property type="protein sequence ID" value="OGD88152.1"/>
    <property type="molecule type" value="Genomic_DNA"/>
</dbReference>
<dbReference type="Pfam" id="PF07992">
    <property type="entry name" value="Pyr_redox_2"/>
    <property type="match status" value="1"/>
</dbReference>
<reference evidence="5 6" key="1">
    <citation type="journal article" date="2016" name="Nat. Commun.">
        <title>Thousands of microbial genomes shed light on interconnected biogeochemical processes in an aquifer system.</title>
        <authorList>
            <person name="Anantharaman K."/>
            <person name="Brown C.T."/>
            <person name="Hug L.A."/>
            <person name="Sharon I."/>
            <person name="Castelle C.J."/>
            <person name="Probst A.J."/>
            <person name="Thomas B.C."/>
            <person name="Singh A."/>
            <person name="Wilkins M.J."/>
            <person name="Karaoz U."/>
            <person name="Brodie E.L."/>
            <person name="Williams K.H."/>
            <person name="Hubbard S.S."/>
            <person name="Banfield J.F."/>
        </authorList>
    </citation>
    <scope>NUCLEOTIDE SEQUENCE [LARGE SCALE GENOMIC DNA]</scope>
</reference>
<evidence type="ECO:0000256" key="2">
    <source>
        <dbReference type="ARBA" id="ARBA00022630"/>
    </source>
</evidence>
<dbReference type="InterPro" id="IPR023753">
    <property type="entry name" value="FAD/NAD-binding_dom"/>
</dbReference>
<dbReference type="SUPFAM" id="SSF51905">
    <property type="entry name" value="FAD/NAD(P)-binding domain"/>
    <property type="match status" value="2"/>
</dbReference>
<dbReference type="PANTHER" id="PTHR43429">
    <property type="entry name" value="PYRIDINE NUCLEOTIDE-DISULFIDE OXIDOREDUCTASE DOMAIN-CONTAINING"/>
    <property type="match status" value="1"/>
</dbReference>
<evidence type="ECO:0000256" key="3">
    <source>
        <dbReference type="ARBA" id="ARBA00022827"/>
    </source>
</evidence>
<evidence type="ECO:0000259" key="4">
    <source>
        <dbReference type="Pfam" id="PF07992"/>
    </source>
</evidence>
<gene>
    <name evidence="5" type="ORF">A3D04_01655</name>
</gene>
<evidence type="ECO:0000313" key="5">
    <source>
        <dbReference type="EMBL" id="OGD88152.1"/>
    </source>
</evidence>
<dbReference type="PANTHER" id="PTHR43429:SF3">
    <property type="entry name" value="NITRITE REDUCTASE [NAD(P)H]"/>
    <property type="match status" value="1"/>
</dbReference>
<dbReference type="STRING" id="1797714.A3D04_01655"/>
<protein>
    <recommendedName>
        <fullName evidence="4">FAD/NAD(P)-binding domain-containing protein</fullName>
    </recommendedName>
</protein>
<keyword evidence="3" id="KW-0274">FAD</keyword>
<accession>A0A1F5G8G3</accession>
<comment type="caution">
    <text evidence="5">The sequence shown here is derived from an EMBL/GenBank/DDBJ whole genome shotgun (WGS) entry which is preliminary data.</text>
</comment>
<name>A0A1F5G8G3_9BACT</name>